<dbReference type="EMBL" id="VXIV02003543">
    <property type="protein sequence ID" value="KAF6016431.1"/>
    <property type="molecule type" value="Genomic_DNA"/>
</dbReference>
<dbReference type="PANTHER" id="PTHR21229:SF2">
    <property type="entry name" value="RE59932P"/>
    <property type="match status" value="1"/>
</dbReference>
<dbReference type="AlphaFoldDB" id="A0A7J7ISR6"/>
<reference evidence="4" key="1">
    <citation type="submission" date="2020-06" db="EMBL/GenBank/DDBJ databases">
        <title>Draft genome of Bugula neritina, a colonial animal packing powerful symbionts and potential medicines.</title>
        <authorList>
            <person name="Rayko M."/>
        </authorList>
    </citation>
    <scope>NUCLEOTIDE SEQUENCE [LARGE SCALE GENOMIC DNA]</scope>
    <source>
        <strain evidence="4">Kwan_BN1</strain>
    </source>
</reference>
<sequence>MRVALLTVTLVMTTDIFVSPVSAANSNCVVGSWVLNVTTHHCWEELNDDQRDLIHLVDYGMFDGGTLAVDLAVTLDPDQPITQVYNKVFGLTIDRNKQSSAQIARYGESVNERTDDCALKSPSSNNSLVASFILVPVGSQSVMRINRTNELKDLKISEPPVWAHGKAAPSPEDTSSGSKSRDSDNSTGDVITTAQTDQVEEENNNTDTSSEEGSQLVKREVTTKPAVPHKPTTNRLVEIPLTVNSTESSVQMFQVSFLLTVTNKSAAGLYSIYFHNCAKLGDGTVLPVKVLAANITGRNNKQNTYLSAGDIPEPYLFFSVCVAYVILSFVWLRVLRSAV</sequence>
<protein>
    <submittedName>
        <fullName evidence="4">GPR107</fullName>
    </submittedName>
</protein>
<name>A0A7J7ISR6_BUGNE</name>
<evidence type="ECO:0000313" key="5">
    <source>
        <dbReference type="Proteomes" id="UP000593567"/>
    </source>
</evidence>
<accession>A0A7J7ISR6</accession>
<dbReference type="OrthoDB" id="29657at2759"/>
<keyword evidence="2" id="KW-1133">Transmembrane helix</keyword>
<organism evidence="4 5">
    <name type="scientific">Bugula neritina</name>
    <name type="common">Brown bryozoan</name>
    <name type="synonym">Sertularia neritina</name>
    <dbReference type="NCBI Taxonomy" id="10212"/>
    <lineage>
        <taxon>Eukaryota</taxon>
        <taxon>Metazoa</taxon>
        <taxon>Spiralia</taxon>
        <taxon>Lophotrochozoa</taxon>
        <taxon>Bryozoa</taxon>
        <taxon>Gymnolaemata</taxon>
        <taxon>Cheilostomatida</taxon>
        <taxon>Flustrina</taxon>
        <taxon>Buguloidea</taxon>
        <taxon>Bugulidae</taxon>
        <taxon>Bugula</taxon>
    </lineage>
</organism>
<keyword evidence="3" id="KW-0732">Signal</keyword>
<comment type="caution">
    <text evidence="4">The sequence shown here is derived from an EMBL/GenBank/DDBJ whole genome shotgun (WGS) entry which is preliminary data.</text>
</comment>
<feature type="compositionally biased region" description="Polar residues" evidence="1">
    <location>
        <begin position="187"/>
        <end position="197"/>
    </location>
</feature>
<keyword evidence="5" id="KW-1185">Reference proteome</keyword>
<feature type="chain" id="PRO_5029512119" evidence="3">
    <location>
        <begin position="24"/>
        <end position="339"/>
    </location>
</feature>
<proteinExistence type="predicted"/>
<evidence type="ECO:0000256" key="3">
    <source>
        <dbReference type="SAM" id="SignalP"/>
    </source>
</evidence>
<dbReference type="GO" id="GO:0016020">
    <property type="term" value="C:membrane"/>
    <property type="evidence" value="ECO:0007669"/>
    <property type="project" value="InterPro"/>
</dbReference>
<dbReference type="GO" id="GO:0005794">
    <property type="term" value="C:Golgi apparatus"/>
    <property type="evidence" value="ECO:0007669"/>
    <property type="project" value="TreeGrafter"/>
</dbReference>
<feature type="signal peptide" evidence="3">
    <location>
        <begin position="1"/>
        <end position="23"/>
    </location>
</feature>
<dbReference type="PANTHER" id="PTHR21229">
    <property type="entry name" value="LUNG SEVEN TRANSMEMBRANE RECEPTOR"/>
    <property type="match status" value="1"/>
</dbReference>
<evidence type="ECO:0000256" key="2">
    <source>
        <dbReference type="SAM" id="Phobius"/>
    </source>
</evidence>
<dbReference type="InterPro" id="IPR009637">
    <property type="entry name" value="GPR107/GPR108-like"/>
</dbReference>
<feature type="region of interest" description="Disordered" evidence="1">
    <location>
        <begin position="161"/>
        <end position="231"/>
    </location>
</feature>
<gene>
    <name evidence="4" type="ORF">EB796_025261</name>
</gene>
<keyword evidence="2" id="KW-0812">Transmembrane</keyword>
<feature type="transmembrane region" description="Helical" evidence="2">
    <location>
        <begin position="315"/>
        <end position="335"/>
    </location>
</feature>
<dbReference type="Proteomes" id="UP000593567">
    <property type="component" value="Unassembled WGS sequence"/>
</dbReference>
<keyword evidence="2" id="KW-0472">Membrane</keyword>
<evidence type="ECO:0000256" key="1">
    <source>
        <dbReference type="SAM" id="MobiDB-lite"/>
    </source>
</evidence>
<evidence type="ECO:0000313" key="4">
    <source>
        <dbReference type="EMBL" id="KAF6016431.1"/>
    </source>
</evidence>